<keyword evidence="4" id="KW-1185">Reference proteome</keyword>
<evidence type="ECO:0000256" key="1">
    <source>
        <dbReference type="ARBA" id="ARBA00022801"/>
    </source>
</evidence>
<keyword evidence="1" id="KW-0378">Hydrolase</keyword>
<dbReference type="PANTHER" id="PTHR43540">
    <property type="entry name" value="PEROXYUREIDOACRYLATE/UREIDOACRYLATE AMIDOHYDROLASE-RELATED"/>
    <property type="match status" value="1"/>
</dbReference>
<evidence type="ECO:0000313" key="3">
    <source>
        <dbReference type="EMBL" id="MBB5802442.1"/>
    </source>
</evidence>
<dbReference type="GO" id="GO:0016787">
    <property type="term" value="F:hydrolase activity"/>
    <property type="evidence" value="ECO:0007669"/>
    <property type="project" value="UniProtKB-KW"/>
</dbReference>
<evidence type="ECO:0000259" key="2">
    <source>
        <dbReference type="Pfam" id="PF00857"/>
    </source>
</evidence>
<dbReference type="Pfam" id="PF00857">
    <property type="entry name" value="Isochorismatase"/>
    <property type="match status" value="1"/>
</dbReference>
<protein>
    <submittedName>
        <fullName evidence="3">Nicotinamidase-related amidase</fullName>
    </submittedName>
</protein>
<dbReference type="EMBL" id="JACHMO010000001">
    <property type="protein sequence ID" value="MBB5802442.1"/>
    <property type="molecule type" value="Genomic_DNA"/>
</dbReference>
<proteinExistence type="predicted"/>
<gene>
    <name evidence="3" type="ORF">F4560_002210</name>
</gene>
<evidence type="ECO:0000313" key="4">
    <source>
        <dbReference type="Proteomes" id="UP000552097"/>
    </source>
</evidence>
<reference evidence="3 4" key="1">
    <citation type="submission" date="2020-08" db="EMBL/GenBank/DDBJ databases">
        <title>Sequencing the genomes of 1000 actinobacteria strains.</title>
        <authorList>
            <person name="Klenk H.-P."/>
        </authorList>
    </citation>
    <scope>NUCLEOTIDE SEQUENCE [LARGE SCALE GENOMIC DNA]</scope>
    <source>
        <strain evidence="3 4">DSM 45486</strain>
    </source>
</reference>
<dbReference type="InterPro" id="IPR036380">
    <property type="entry name" value="Isochorismatase-like_sf"/>
</dbReference>
<dbReference type="InterPro" id="IPR050272">
    <property type="entry name" value="Isochorismatase-like_hydrls"/>
</dbReference>
<dbReference type="InterPro" id="IPR000868">
    <property type="entry name" value="Isochorismatase-like_dom"/>
</dbReference>
<accession>A0A7W9HHI5</accession>
<comment type="caution">
    <text evidence="3">The sequence shown here is derived from an EMBL/GenBank/DDBJ whole genome shotgun (WGS) entry which is preliminary data.</text>
</comment>
<dbReference type="CDD" id="cd00431">
    <property type="entry name" value="cysteine_hydrolases"/>
    <property type="match status" value="1"/>
</dbReference>
<organism evidence="3 4">
    <name type="scientific">Saccharothrix ecbatanensis</name>
    <dbReference type="NCBI Taxonomy" id="1105145"/>
    <lineage>
        <taxon>Bacteria</taxon>
        <taxon>Bacillati</taxon>
        <taxon>Actinomycetota</taxon>
        <taxon>Actinomycetes</taxon>
        <taxon>Pseudonocardiales</taxon>
        <taxon>Pseudonocardiaceae</taxon>
        <taxon>Saccharothrix</taxon>
    </lineage>
</organism>
<dbReference type="AlphaFoldDB" id="A0A7W9HHI5"/>
<sequence>MPRVAVLTNDLQYDLVNKDERRRAVVYEVVPGLAGFLAAMRELGALVVHLQLINRPEDPRAERYDGWLPATADSPGRAVLAELVAPGDAVVVKHQASGFFETELDKLLHAEGVQDLVVVGMHTQICVQTTAADAFFRGYNVAVPREGVISMSEEDLRRALDWIGSFCGGVITMAEALERTEAGSLAEVMPNPAS</sequence>
<dbReference type="Proteomes" id="UP000552097">
    <property type="component" value="Unassembled WGS sequence"/>
</dbReference>
<dbReference type="Gene3D" id="3.40.50.850">
    <property type="entry name" value="Isochorismatase-like"/>
    <property type="match status" value="1"/>
</dbReference>
<name>A0A7W9HHI5_9PSEU</name>
<dbReference type="PANTHER" id="PTHR43540:SF6">
    <property type="entry name" value="ISOCHORISMATASE-LIKE DOMAIN-CONTAINING PROTEIN"/>
    <property type="match status" value="1"/>
</dbReference>
<dbReference type="SUPFAM" id="SSF52499">
    <property type="entry name" value="Isochorismatase-like hydrolases"/>
    <property type="match status" value="1"/>
</dbReference>
<dbReference type="RefSeq" id="WP_184919143.1">
    <property type="nucleotide sequence ID" value="NZ_JACHMO010000001.1"/>
</dbReference>
<feature type="domain" description="Isochorismatase-like" evidence="2">
    <location>
        <begin position="5"/>
        <end position="174"/>
    </location>
</feature>